<organism evidence="3 4">
    <name type="scientific">Strigomonas culicis</name>
    <dbReference type="NCBI Taxonomy" id="28005"/>
    <lineage>
        <taxon>Eukaryota</taxon>
        <taxon>Discoba</taxon>
        <taxon>Euglenozoa</taxon>
        <taxon>Kinetoplastea</taxon>
        <taxon>Metakinetoplastina</taxon>
        <taxon>Trypanosomatida</taxon>
        <taxon>Trypanosomatidae</taxon>
        <taxon>Strigomonadinae</taxon>
        <taxon>Strigomonas</taxon>
    </lineage>
</organism>
<feature type="coiled-coil region" evidence="1">
    <location>
        <begin position="130"/>
        <end position="192"/>
    </location>
</feature>
<feature type="coiled-coil region" evidence="1">
    <location>
        <begin position="235"/>
        <end position="319"/>
    </location>
</feature>
<feature type="compositionally biased region" description="Basic and acidic residues" evidence="2">
    <location>
        <begin position="324"/>
        <end position="342"/>
    </location>
</feature>
<keyword evidence="1" id="KW-0175">Coiled coil</keyword>
<feature type="region of interest" description="Disordered" evidence="2">
    <location>
        <begin position="323"/>
        <end position="345"/>
    </location>
</feature>
<accession>S9U0F1</accession>
<proteinExistence type="predicted"/>
<protein>
    <recommendedName>
        <fullName evidence="5">GRIP domain-containing protein</fullName>
    </recommendedName>
</protein>
<gene>
    <name evidence="3" type="ORF">STCU_07288</name>
</gene>
<dbReference type="AlphaFoldDB" id="S9U0F1"/>
<comment type="caution">
    <text evidence="3">The sequence shown here is derived from an EMBL/GenBank/DDBJ whole genome shotgun (WGS) entry which is preliminary data.</text>
</comment>
<sequence>MMLSSTTADLESQVKLLTEELAQSQAKLIQWKEKAKIGVDELRARVVSLTEDLTVSEKKRVQLEALVGTATSTTGVPAALAEREVRHALETASLYATALEGVSTSAWEYLGKSSTLEEYETYKRRTTMTLRLQTKNCESLQEQVSELTDKLQRLRGDLHSSEVAVRTRDEALATLSARLEAAESARQALEKQQASFLQGPNMEQVNRMDEQRERDLQRVRDEFMERESTLLAQHSDELTRLVSRYEEELQLTREEGEERAARALEQLRVLQLRQADSAAASASATRRDGAAYEELLNQQQKLEKEKLGLAEKVDRLMKEVQVLKSKERAPNHSTSEDAKKTENPQTLEEAKQIIFQKRQALVSMTEELWSVKKELMTLKQGASTTILPADALDGQQVAYLRSILLNLFSKYGDISVFMHTLPVIAMLLHIEPDELSPLYRKHPTFFQAK</sequence>
<evidence type="ECO:0008006" key="5">
    <source>
        <dbReference type="Google" id="ProtNLM"/>
    </source>
</evidence>
<feature type="coiled-coil region" evidence="1">
    <location>
        <begin position="7"/>
        <end position="59"/>
    </location>
</feature>
<evidence type="ECO:0000256" key="2">
    <source>
        <dbReference type="SAM" id="MobiDB-lite"/>
    </source>
</evidence>
<evidence type="ECO:0000313" key="3">
    <source>
        <dbReference type="EMBL" id="EPY24222.1"/>
    </source>
</evidence>
<evidence type="ECO:0000313" key="4">
    <source>
        <dbReference type="Proteomes" id="UP000015354"/>
    </source>
</evidence>
<name>S9U0F1_9TRYP</name>
<evidence type="ECO:0000256" key="1">
    <source>
        <dbReference type="SAM" id="Coils"/>
    </source>
</evidence>
<dbReference type="OrthoDB" id="1926336at2759"/>
<dbReference type="Proteomes" id="UP000015354">
    <property type="component" value="Unassembled WGS sequence"/>
</dbReference>
<reference evidence="3 4" key="1">
    <citation type="journal article" date="2013" name="PLoS ONE">
        <title>Predicting the Proteins of Angomonas deanei, Strigomonas culicis and Their Respective Endosymbionts Reveals New Aspects of the Trypanosomatidae Family.</title>
        <authorList>
            <person name="Motta M.C."/>
            <person name="Martins A.C."/>
            <person name="de Souza S.S."/>
            <person name="Catta-Preta C.M."/>
            <person name="Silva R."/>
            <person name="Klein C.C."/>
            <person name="de Almeida L.G."/>
            <person name="de Lima Cunha O."/>
            <person name="Ciapina L.P."/>
            <person name="Brocchi M."/>
            <person name="Colabardini A.C."/>
            <person name="de Araujo Lima B."/>
            <person name="Machado C.R."/>
            <person name="de Almeida Soares C.M."/>
            <person name="Probst C.M."/>
            <person name="de Menezes C.B."/>
            <person name="Thompson C.E."/>
            <person name="Bartholomeu D.C."/>
            <person name="Gradia D.F."/>
            <person name="Pavoni D.P."/>
            <person name="Grisard E.C."/>
            <person name="Fantinatti-Garboggini F."/>
            <person name="Marchini F.K."/>
            <person name="Rodrigues-Luiz G.F."/>
            <person name="Wagner G."/>
            <person name="Goldman G.H."/>
            <person name="Fietto J.L."/>
            <person name="Elias M.C."/>
            <person name="Goldman M.H."/>
            <person name="Sagot M.F."/>
            <person name="Pereira M."/>
            <person name="Stoco P.H."/>
            <person name="de Mendonca-Neto R.P."/>
            <person name="Teixeira S.M."/>
            <person name="Maciel T.E."/>
            <person name="de Oliveira Mendes T.A."/>
            <person name="Urmenyi T.P."/>
            <person name="de Souza W."/>
            <person name="Schenkman S."/>
            <person name="de Vasconcelos A.T."/>
        </authorList>
    </citation>
    <scope>NUCLEOTIDE SEQUENCE [LARGE SCALE GENOMIC DNA]</scope>
</reference>
<keyword evidence="4" id="KW-1185">Reference proteome</keyword>
<dbReference type="EMBL" id="ATMH01007288">
    <property type="protein sequence ID" value="EPY24222.1"/>
    <property type="molecule type" value="Genomic_DNA"/>
</dbReference>